<dbReference type="EC" id="1.8.4.11" evidence="2"/>
<evidence type="ECO:0000256" key="3">
    <source>
        <dbReference type="ARBA" id="ARBA00023002"/>
    </source>
</evidence>
<dbReference type="Proteomes" id="UP000054408">
    <property type="component" value="Unassembled WGS sequence"/>
</dbReference>
<proteinExistence type="inferred from homology"/>
<gene>
    <name evidence="6" type="ORF">AMSG_09566</name>
</gene>
<dbReference type="RefSeq" id="XP_013754128.1">
    <property type="nucleotide sequence ID" value="XM_013898674.1"/>
</dbReference>
<dbReference type="GeneID" id="25567999"/>
<dbReference type="OMA" id="YKSAIWY"/>
<evidence type="ECO:0000256" key="1">
    <source>
        <dbReference type="ARBA" id="ARBA00005591"/>
    </source>
</evidence>
<dbReference type="InterPro" id="IPR002569">
    <property type="entry name" value="Met_Sox_Rdtase_MsrA_dom"/>
</dbReference>
<feature type="domain" description="Peptide methionine sulphoxide reductase MsrA" evidence="5">
    <location>
        <begin position="3"/>
        <end position="94"/>
    </location>
</feature>
<dbReference type="OrthoDB" id="77405at2759"/>
<dbReference type="eggNOG" id="KOG1635">
    <property type="taxonomic scope" value="Eukaryota"/>
</dbReference>
<dbReference type="STRING" id="461836.A0A0L0DNN6"/>
<evidence type="ECO:0000313" key="6">
    <source>
        <dbReference type="EMBL" id="KNC53924.1"/>
    </source>
</evidence>
<dbReference type="InterPro" id="IPR036509">
    <property type="entry name" value="Met_Sox_Rdtase_MsrA_sf"/>
</dbReference>
<keyword evidence="7" id="KW-1185">Reference proteome</keyword>
<sequence length="106" mass="11751">MGDHTEAIQITFDPNVVSYDTLVDIFFDSHACSRPVGKKRQYISAIWYASEEQKAVAEAKKAAMGPQCTTEVAPAGPWYDAEEYHQKYIQKAKSKSRGSGGACAMW</sequence>
<evidence type="ECO:0000313" key="7">
    <source>
        <dbReference type="Proteomes" id="UP000054408"/>
    </source>
</evidence>
<accession>A0A0L0DNN6</accession>
<dbReference type="PANTHER" id="PTHR43774:SF1">
    <property type="entry name" value="PEPTIDE METHIONINE SULFOXIDE REDUCTASE MSRA 2"/>
    <property type="match status" value="1"/>
</dbReference>
<comment type="similarity">
    <text evidence="1">Belongs to the MsrA Met sulfoxide reductase family.</text>
</comment>
<evidence type="ECO:0000256" key="2">
    <source>
        <dbReference type="ARBA" id="ARBA00012502"/>
    </source>
</evidence>
<evidence type="ECO:0000259" key="5">
    <source>
        <dbReference type="Pfam" id="PF01625"/>
    </source>
</evidence>
<dbReference type="SUPFAM" id="SSF55068">
    <property type="entry name" value="Peptide methionine sulfoxide reductase"/>
    <property type="match status" value="1"/>
</dbReference>
<organism evidence="6 7">
    <name type="scientific">Thecamonas trahens ATCC 50062</name>
    <dbReference type="NCBI Taxonomy" id="461836"/>
    <lineage>
        <taxon>Eukaryota</taxon>
        <taxon>Apusozoa</taxon>
        <taxon>Apusomonadida</taxon>
        <taxon>Apusomonadidae</taxon>
        <taxon>Thecamonas</taxon>
    </lineage>
</organism>
<dbReference type="EMBL" id="GL349484">
    <property type="protein sequence ID" value="KNC53924.1"/>
    <property type="molecule type" value="Genomic_DNA"/>
</dbReference>
<dbReference type="AlphaFoldDB" id="A0A0L0DNN6"/>
<protein>
    <recommendedName>
        <fullName evidence="2">peptide-methionine (S)-S-oxide reductase</fullName>
        <ecNumber evidence="2">1.8.4.11</ecNumber>
    </recommendedName>
    <alternativeName>
        <fullName evidence="4">Peptide-methionine (S)-S-oxide reductase</fullName>
    </alternativeName>
</protein>
<dbReference type="GO" id="GO:0008113">
    <property type="term" value="F:peptide-methionine (S)-S-oxide reductase activity"/>
    <property type="evidence" value="ECO:0007669"/>
    <property type="project" value="UniProtKB-EC"/>
</dbReference>
<name>A0A0L0DNN6_THETB</name>
<dbReference type="PANTHER" id="PTHR43774">
    <property type="entry name" value="PEPTIDE METHIONINE SULFOXIDE REDUCTASE"/>
    <property type="match status" value="1"/>
</dbReference>
<keyword evidence="3" id="KW-0560">Oxidoreductase</keyword>
<evidence type="ECO:0000256" key="4">
    <source>
        <dbReference type="ARBA" id="ARBA00030643"/>
    </source>
</evidence>
<reference evidence="6 7" key="1">
    <citation type="submission" date="2010-05" db="EMBL/GenBank/DDBJ databases">
        <title>The Genome Sequence of Thecamonas trahens ATCC 50062.</title>
        <authorList>
            <consortium name="The Broad Institute Genome Sequencing Platform"/>
            <person name="Russ C."/>
            <person name="Cuomo C."/>
            <person name="Shea T."/>
            <person name="Young S.K."/>
            <person name="Zeng Q."/>
            <person name="Koehrsen M."/>
            <person name="Haas B."/>
            <person name="Borodovsky M."/>
            <person name="Guigo R."/>
            <person name="Alvarado L."/>
            <person name="Berlin A."/>
            <person name="Bochicchio J."/>
            <person name="Borenstein D."/>
            <person name="Chapman S."/>
            <person name="Chen Z."/>
            <person name="Freedman E."/>
            <person name="Gellesch M."/>
            <person name="Goldberg J."/>
            <person name="Griggs A."/>
            <person name="Gujja S."/>
            <person name="Heilman E."/>
            <person name="Heiman D."/>
            <person name="Hepburn T."/>
            <person name="Howarth C."/>
            <person name="Jen D."/>
            <person name="Larson L."/>
            <person name="Mehta T."/>
            <person name="Park D."/>
            <person name="Pearson M."/>
            <person name="Roberts A."/>
            <person name="Saif S."/>
            <person name="Shenoy N."/>
            <person name="Sisk P."/>
            <person name="Stolte C."/>
            <person name="Sykes S."/>
            <person name="Thomson T."/>
            <person name="Walk T."/>
            <person name="White J."/>
            <person name="Yandava C."/>
            <person name="Burger G."/>
            <person name="Gray M.W."/>
            <person name="Holland P.W.H."/>
            <person name="King N."/>
            <person name="Lang F.B.F."/>
            <person name="Roger A.J."/>
            <person name="Ruiz-Trillo I."/>
            <person name="Lander E."/>
            <person name="Nusbaum C."/>
        </authorList>
    </citation>
    <scope>NUCLEOTIDE SEQUENCE [LARGE SCALE GENOMIC DNA]</scope>
    <source>
        <strain evidence="6 7">ATCC 50062</strain>
    </source>
</reference>
<dbReference type="Pfam" id="PF01625">
    <property type="entry name" value="PMSR"/>
    <property type="match status" value="1"/>
</dbReference>
<dbReference type="Gene3D" id="3.30.1060.10">
    <property type="entry name" value="Peptide methionine sulphoxide reductase MsrA"/>
    <property type="match status" value="1"/>
</dbReference>